<dbReference type="PRINTS" id="PR00450">
    <property type="entry name" value="RECOVERIN"/>
</dbReference>
<dbReference type="SUPFAM" id="SSF47473">
    <property type="entry name" value="EF-hand"/>
    <property type="match status" value="1"/>
</dbReference>
<dbReference type="PANTHER" id="PTHR23055:SF178">
    <property type="entry name" value="NEUROCALCIN HOMOLOG"/>
    <property type="match status" value="1"/>
</dbReference>
<evidence type="ECO:0000256" key="2">
    <source>
        <dbReference type="ARBA" id="ARBA00022707"/>
    </source>
</evidence>
<evidence type="ECO:0000256" key="6">
    <source>
        <dbReference type="ARBA" id="ARBA00023288"/>
    </source>
</evidence>
<proteinExistence type="inferred from homology"/>
<dbReference type="PROSITE" id="PS50222">
    <property type="entry name" value="EF_HAND_2"/>
    <property type="match status" value="2"/>
</dbReference>
<evidence type="ECO:0000256" key="5">
    <source>
        <dbReference type="ARBA" id="ARBA00022837"/>
    </source>
</evidence>
<feature type="domain" description="EF-hand" evidence="7">
    <location>
        <begin position="61"/>
        <end position="96"/>
    </location>
</feature>
<dbReference type="Proteomes" id="UP000663829">
    <property type="component" value="Unassembled WGS sequence"/>
</dbReference>
<dbReference type="AlphaFoldDB" id="A0A814TM43"/>
<keyword evidence="3" id="KW-0479">Metal-binding</keyword>
<dbReference type="Proteomes" id="UP000677228">
    <property type="component" value="Unassembled WGS sequence"/>
</dbReference>
<dbReference type="Gene3D" id="1.10.238.10">
    <property type="entry name" value="EF-hand"/>
    <property type="match status" value="1"/>
</dbReference>
<keyword evidence="12" id="KW-1185">Reference proteome</keyword>
<dbReference type="EMBL" id="CAJNOQ010007170">
    <property type="protein sequence ID" value="CAF1159987.1"/>
    <property type="molecule type" value="Genomic_DNA"/>
</dbReference>
<organism evidence="8 12">
    <name type="scientific">Didymodactylos carnosus</name>
    <dbReference type="NCBI Taxonomy" id="1234261"/>
    <lineage>
        <taxon>Eukaryota</taxon>
        <taxon>Metazoa</taxon>
        <taxon>Spiralia</taxon>
        <taxon>Gnathifera</taxon>
        <taxon>Rotifera</taxon>
        <taxon>Eurotatoria</taxon>
        <taxon>Bdelloidea</taxon>
        <taxon>Philodinida</taxon>
        <taxon>Philodinidae</taxon>
        <taxon>Didymodactylos</taxon>
    </lineage>
</organism>
<dbReference type="GO" id="GO:0005509">
    <property type="term" value="F:calcium ion binding"/>
    <property type="evidence" value="ECO:0007669"/>
    <property type="project" value="InterPro"/>
</dbReference>
<comment type="caution">
    <text evidence="8">The sequence shown here is derived from an EMBL/GenBank/DDBJ whole genome shotgun (WGS) entry which is preliminary data.</text>
</comment>
<feature type="domain" description="EF-hand" evidence="7">
    <location>
        <begin position="15"/>
        <end position="50"/>
    </location>
</feature>
<sequence>MFEKNTKIELILKSNFDNQLEIAFNIYDTSGDGQIDQKELEDMISALSDLNDKTDHEGDHDPKKRATEIIAKLDITGDKKISKQEFIDGCKNDASMRAILVPVALLQLKRK</sequence>
<protein>
    <recommendedName>
        <fullName evidence="7">EF-hand domain-containing protein</fullName>
    </recommendedName>
</protein>
<comment type="similarity">
    <text evidence="1">Belongs to the recoverin family.</text>
</comment>
<keyword evidence="6" id="KW-0449">Lipoprotein</keyword>
<evidence type="ECO:0000313" key="8">
    <source>
        <dbReference type="EMBL" id="CAF1159987.1"/>
    </source>
</evidence>
<dbReference type="EMBL" id="CAJOBC010007170">
    <property type="protein sequence ID" value="CAF3923465.1"/>
    <property type="molecule type" value="Genomic_DNA"/>
</dbReference>
<keyword evidence="5" id="KW-0106">Calcium</keyword>
<dbReference type="Proteomes" id="UP000681722">
    <property type="component" value="Unassembled WGS sequence"/>
</dbReference>
<evidence type="ECO:0000313" key="11">
    <source>
        <dbReference type="EMBL" id="CAF4211023.1"/>
    </source>
</evidence>
<evidence type="ECO:0000313" key="10">
    <source>
        <dbReference type="EMBL" id="CAF3923465.1"/>
    </source>
</evidence>
<dbReference type="PROSITE" id="PS00018">
    <property type="entry name" value="EF_HAND_1"/>
    <property type="match status" value="1"/>
</dbReference>
<evidence type="ECO:0000256" key="4">
    <source>
        <dbReference type="ARBA" id="ARBA00022737"/>
    </source>
</evidence>
<evidence type="ECO:0000256" key="1">
    <source>
        <dbReference type="ARBA" id="ARBA00006049"/>
    </source>
</evidence>
<evidence type="ECO:0000259" key="7">
    <source>
        <dbReference type="PROSITE" id="PS50222"/>
    </source>
</evidence>
<dbReference type="EMBL" id="CAJOBA010048302">
    <property type="protein sequence ID" value="CAF4211023.1"/>
    <property type="molecule type" value="Genomic_DNA"/>
</dbReference>
<evidence type="ECO:0000313" key="9">
    <source>
        <dbReference type="EMBL" id="CAF1405145.1"/>
    </source>
</evidence>
<dbReference type="Proteomes" id="UP000682733">
    <property type="component" value="Unassembled WGS sequence"/>
</dbReference>
<keyword evidence="2" id="KW-0519">Myristate</keyword>
<evidence type="ECO:0000256" key="3">
    <source>
        <dbReference type="ARBA" id="ARBA00022723"/>
    </source>
</evidence>
<keyword evidence="4" id="KW-0677">Repeat</keyword>
<dbReference type="SMART" id="SM00054">
    <property type="entry name" value="EFh"/>
    <property type="match status" value="2"/>
</dbReference>
<gene>
    <name evidence="8" type="ORF">GPM918_LOCUS21627</name>
    <name evidence="9" type="ORF">OVA965_LOCUS33174</name>
    <name evidence="10" type="ORF">SRO942_LOCUS21624</name>
    <name evidence="11" type="ORF">TMI583_LOCUS34055</name>
</gene>
<evidence type="ECO:0000313" key="12">
    <source>
        <dbReference type="Proteomes" id="UP000663829"/>
    </source>
</evidence>
<dbReference type="EMBL" id="CAJNOK010026565">
    <property type="protein sequence ID" value="CAF1405145.1"/>
    <property type="molecule type" value="Genomic_DNA"/>
</dbReference>
<dbReference type="Pfam" id="PF13499">
    <property type="entry name" value="EF-hand_7"/>
    <property type="match status" value="1"/>
</dbReference>
<dbReference type="OrthoDB" id="191686at2759"/>
<dbReference type="InterPro" id="IPR028846">
    <property type="entry name" value="Recoverin"/>
</dbReference>
<name>A0A814TM43_9BILA</name>
<dbReference type="InterPro" id="IPR011992">
    <property type="entry name" value="EF-hand-dom_pair"/>
</dbReference>
<dbReference type="PANTHER" id="PTHR23055">
    <property type="entry name" value="CALCIUM BINDING PROTEINS"/>
    <property type="match status" value="1"/>
</dbReference>
<dbReference type="InterPro" id="IPR018247">
    <property type="entry name" value="EF_Hand_1_Ca_BS"/>
</dbReference>
<dbReference type="InterPro" id="IPR002048">
    <property type="entry name" value="EF_hand_dom"/>
</dbReference>
<accession>A0A814TM43</accession>
<reference evidence="8" key="1">
    <citation type="submission" date="2021-02" db="EMBL/GenBank/DDBJ databases">
        <authorList>
            <person name="Nowell W R."/>
        </authorList>
    </citation>
    <scope>NUCLEOTIDE SEQUENCE</scope>
</reference>
<dbReference type="CDD" id="cd00051">
    <property type="entry name" value="EFh"/>
    <property type="match status" value="1"/>
</dbReference>